<dbReference type="EMBL" id="AP023099">
    <property type="protein sequence ID" value="BCE92025.1"/>
    <property type="molecule type" value="Genomic_DNA"/>
</dbReference>
<dbReference type="EMBL" id="AP023094">
    <property type="protein sequence ID" value="BCE48509.1"/>
    <property type="molecule type" value="Genomic_DNA"/>
</dbReference>
<dbReference type="InterPro" id="IPR049251">
    <property type="entry name" value="DUF6884"/>
</dbReference>
<feature type="domain" description="DUF6884" evidence="1">
    <location>
        <begin position="9"/>
        <end position="140"/>
    </location>
</feature>
<dbReference type="Pfam" id="PF21818">
    <property type="entry name" value="DUF6884"/>
    <property type="match status" value="1"/>
</dbReference>
<protein>
    <recommendedName>
        <fullName evidence="1">DUF6884 domain-containing protein</fullName>
    </recommendedName>
</protein>
<proteinExistence type="predicted"/>
<dbReference type="AlphaFoldDB" id="A0A810CU78"/>
<organism evidence="4">
    <name type="scientific">Bradyrhizobium diazoefficiens</name>
    <dbReference type="NCBI Taxonomy" id="1355477"/>
    <lineage>
        <taxon>Bacteria</taxon>
        <taxon>Pseudomonadati</taxon>
        <taxon>Pseudomonadota</taxon>
        <taxon>Alphaproteobacteria</taxon>
        <taxon>Hyphomicrobiales</taxon>
        <taxon>Nitrobacteraceae</taxon>
        <taxon>Bradyrhizobium</taxon>
    </lineage>
</organism>
<gene>
    <name evidence="4" type="ORF">XF10B_48230</name>
    <name evidence="2" type="ORF">XF1B_49250</name>
    <name evidence="3" type="ORF">XF4B_48580</name>
</gene>
<evidence type="ECO:0000313" key="4">
    <source>
        <dbReference type="EMBL" id="BCE92025.1"/>
    </source>
</evidence>
<accession>A0A810CU78</accession>
<evidence type="ECO:0000259" key="1">
    <source>
        <dbReference type="Pfam" id="PF21818"/>
    </source>
</evidence>
<name>A0A810CU78_9BRAD</name>
<evidence type="ECO:0000313" key="3">
    <source>
        <dbReference type="EMBL" id="BCE48509.1"/>
    </source>
</evidence>
<sequence length="145" mass="16974">MDEKTATRVTFVSCVKTKSSTPELAEYLYISPWFRMAREWARRNSERWFILSAEYGLIEPGTLVKPYERTLNRMSTADRLAWSKRVIGQIDERRLEGTWAHVLAGESYRRFLMEALEVRFDWVTVPMEGLMMGQQLSWLKSDLGG</sequence>
<reference evidence="2" key="1">
    <citation type="submission" date="2020-05" db="EMBL/GenBank/DDBJ databases">
        <title>Complete genome sequence of Bradyrhizobium diazoefficiens XF1 isolated from soybean nodule.</title>
        <authorList>
            <person name="Noda R."/>
            <person name="Kakizaki K."/>
            <person name="Minamisawa K."/>
        </authorList>
    </citation>
    <scope>NUCLEOTIDE SEQUENCE</scope>
    <source>
        <strain evidence="2">XF1</strain>
    </source>
</reference>
<dbReference type="EMBL" id="AP023091">
    <property type="protein sequence ID" value="BCE22244.1"/>
    <property type="molecule type" value="Genomic_DNA"/>
</dbReference>
<reference evidence="4" key="2">
    <citation type="submission" date="2020-05" db="EMBL/GenBank/DDBJ databases">
        <title>Complete genome sequence of Bradyrhizobium diazoefficiens XF10 isolated from soybean nodule.</title>
        <authorList>
            <person name="Noda R."/>
            <person name="Kakizaki K."/>
            <person name="Minamisawa K."/>
        </authorList>
    </citation>
    <scope>NUCLEOTIDE SEQUENCE</scope>
    <source>
        <strain evidence="4">XF10</strain>
    </source>
</reference>
<reference evidence="3" key="3">
    <citation type="submission" date="2020-05" db="EMBL/GenBank/DDBJ databases">
        <title>Complete genome sequence of Bradyrhizobium diazoefficiens XF4 isolated from soybean nodule.</title>
        <authorList>
            <person name="Noda R."/>
            <person name="Kakizaki K."/>
            <person name="Minamisawa K."/>
        </authorList>
    </citation>
    <scope>NUCLEOTIDE SEQUENCE</scope>
    <source>
        <strain evidence="3">XF4</strain>
    </source>
</reference>
<evidence type="ECO:0000313" key="2">
    <source>
        <dbReference type="EMBL" id="BCE22244.1"/>
    </source>
</evidence>